<organism evidence="3 4">
    <name type="scientific">Dioscorea cayennensis subsp. rotundata</name>
    <name type="common">White Guinea yam</name>
    <name type="synonym">Dioscorea rotundata</name>
    <dbReference type="NCBI Taxonomy" id="55577"/>
    <lineage>
        <taxon>Eukaryota</taxon>
        <taxon>Viridiplantae</taxon>
        <taxon>Streptophyta</taxon>
        <taxon>Embryophyta</taxon>
        <taxon>Tracheophyta</taxon>
        <taxon>Spermatophyta</taxon>
        <taxon>Magnoliopsida</taxon>
        <taxon>Liliopsida</taxon>
        <taxon>Dioscoreales</taxon>
        <taxon>Dioscoreaceae</taxon>
        <taxon>Dioscorea</taxon>
    </lineage>
</organism>
<keyword evidence="3" id="KW-1185">Reference proteome</keyword>
<name>A0AB40AM39_DIOCR</name>
<dbReference type="AlphaFoldDB" id="A0AB40AM39"/>
<protein>
    <submittedName>
        <fullName evidence="4">Uncharacterized protein LOC120251362</fullName>
    </submittedName>
</protein>
<evidence type="ECO:0000313" key="4">
    <source>
        <dbReference type="RefSeq" id="XP_039115834.1"/>
    </source>
</evidence>
<dbReference type="Proteomes" id="UP001515500">
    <property type="component" value="Chromosome 20"/>
</dbReference>
<dbReference type="PANTHER" id="PTHR31973:SF199">
    <property type="entry name" value="SWIM-TYPE DOMAIN-CONTAINING PROTEIN"/>
    <property type="match status" value="1"/>
</dbReference>
<reference evidence="4" key="1">
    <citation type="submission" date="2025-08" db="UniProtKB">
        <authorList>
            <consortium name="RefSeq"/>
        </authorList>
    </citation>
    <scope>IDENTIFICATION</scope>
</reference>
<accession>A0AB40AM39</accession>
<evidence type="ECO:0000313" key="3">
    <source>
        <dbReference type="Proteomes" id="UP001515500"/>
    </source>
</evidence>
<dbReference type="InterPro" id="IPR004332">
    <property type="entry name" value="Transposase_MuDR"/>
</dbReference>
<gene>
    <name evidence="4" type="primary">LOC120251362</name>
</gene>
<dbReference type="RefSeq" id="XP_039115834.1">
    <property type="nucleotide sequence ID" value="XM_039259900.1"/>
</dbReference>
<proteinExistence type="predicted"/>
<dbReference type="Pfam" id="PF10551">
    <property type="entry name" value="MULE"/>
    <property type="match status" value="1"/>
</dbReference>
<evidence type="ECO:0000259" key="1">
    <source>
        <dbReference type="Pfam" id="PF03108"/>
    </source>
</evidence>
<feature type="domain" description="Transposase MuDR plant" evidence="1">
    <location>
        <begin position="5"/>
        <end position="60"/>
    </location>
</feature>
<dbReference type="InterPro" id="IPR018289">
    <property type="entry name" value="MULE_transposase_dom"/>
</dbReference>
<feature type="domain" description="MULE transposase" evidence="2">
    <location>
        <begin position="197"/>
        <end position="267"/>
    </location>
</feature>
<dbReference type="Pfam" id="PF03108">
    <property type="entry name" value="DBD_Tnp_Mut"/>
    <property type="match status" value="1"/>
</dbReference>
<dbReference type="PANTHER" id="PTHR31973">
    <property type="entry name" value="POLYPROTEIN, PUTATIVE-RELATED"/>
    <property type="match status" value="1"/>
</dbReference>
<dbReference type="GeneID" id="120251362"/>
<evidence type="ECO:0000259" key="2">
    <source>
        <dbReference type="Pfam" id="PF10551"/>
    </source>
</evidence>
<sequence>MGDPQFKIGMKFRDFKQFKDAVKNYGIKNIFVMNFRPNDSRRCKATCARGCPFYLWASLMERGSTTVQIKSGFMKHECAKEHKNRHVSAPWIARKYREQFRADPAWKLSGIIQAVRLNQSVEISRLTAFRAKSIALREIDGDEETQMQSLYDYRLELMKTHPGSTIKFRCDQGVFEAMYVCLAPLRLGFLAGCRRIISVDGCFLKGLYGGQLLSAVGVDANNCSYPLAWAVVNKETRMNWIWFLQLLSEDLSIGNSHGWAFVSDRQKVLVLV</sequence>